<gene>
    <name evidence="3" type="ORF">SAMN05660206_101353</name>
</gene>
<feature type="domain" description="PEGA" evidence="2">
    <location>
        <begin position="21"/>
        <end position="82"/>
    </location>
</feature>
<sequence length="227" mass="25706">MKNTCILFILLLLSSFAIAKEVKIVAVPSTAKIYVDGSYVGDGIVTTTLRKKEDFLAVKIEHAGYVTLQTKIYFKDKRNAYEFILKRDDFFDSSTESSNANKFFNVTVSEKYIEAAGNEKEASLLVWKMIHQILLNYYSEIATSDMLSGFVQTPWSKTSFGEANTQVRTRVTVKEANLGGKLTYSIKIESQQAPLSSNREESYVNTDRVLKQYEQLIPEFQSRIGSL</sequence>
<name>A0A1I6P9X0_9SPHI</name>
<keyword evidence="4" id="KW-1185">Reference proteome</keyword>
<organism evidence="3 4">
    <name type="scientific">Sphingobacterium wenxiniae</name>
    <dbReference type="NCBI Taxonomy" id="683125"/>
    <lineage>
        <taxon>Bacteria</taxon>
        <taxon>Pseudomonadati</taxon>
        <taxon>Bacteroidota</taxon>
        <taxon>Sphingobacteriia</taxon>
        <taxon>Sphingobacteriales</taxon>
        <taxon>Sphingobacteriaceae</taxon>
        <taxon>Sphingobacterium</taxon>
    </lineage>
</organism>
<evidence type="ECO:0000256" key="1">
    <source>
        <dbReference type="SAM" id="SignalP"/>
    </source>
</evidence>
<dbReference type="EMBL" id="FOZZ01000001">
    <property type="protein sequence ID" value="SFS36930.1"/>
    <property type="molecule type" value="Genomic_DNA"/>
</dbReference>
<dbReference type="RefSeq" id="WP_093363421.1">
    <property type="nucleotide sequence ID" value="NZ_FOZZ01000001.1"/>
</dbReference>
<dbReference type="STRING" id="683125.SAMN05660206_101353"/>
<keyword evidence="1" id="KW-0732">Signal</keyword>
<dbReference type="OrthoDB" id="1121354at2"/>
<dbReference type="InterPro" id="IPR013229">
    <property type="entry name" value="PEGA"/>
</dbReference>
<feature type="chain" id="PRO_5011734150" evidence="1">
    <location>
        <begin position="20"/>
        <end position="227"/>
    </location>
</feature>
<dbReference type="AlphaFoldDB" id="A0A1I6P9X0"/>
<dbReference type="Pfam" id="PF08308">
    <property type="entry name" value="PEGA"/>
    <property type="match status" value="1"/>
</dbReference>
<evidence type="ECO:0000313" key="3">
    <source>
        <dbReference type="EMBL" id="SFS36930.1"/>
    </source>
</evidence>
<protein>
    <submittedName>
        <fullName evidence="3">PEGA domain-containing protein</fullName>
    </submittedName>
</protein>
<accession>A0A1I6P9X0</accession>
<proteinExistence type="predicted"/>
<feature type="signal peptide" evidence="1">
    <location>
        <begin position="1"/>
        <end position="19"/>
    </location>
</feature>
<evidence type="ECO:0000313" key="4">
    <source>
        <dbReference type="Proteomes" id="UP000198785"/>
    </source>
</evidence>
<evidence type="ECO:0000259" key="2">
    <source>
        <dbReference type="Pfam" id="PF08308"/>
    </source>
</evidence>
<reference evidence="3 4" key="1">
    <citation type="submission" date="2016-10" db="EMBL/GenBank/DDBJ databases">
        <authorList>
            <person name="de Groot N.N."/>
        </authorList>
    </citation>
    <scope>NUCLEOTIDE SEQUENCE [LARGE SCALE GENOMIC DNA]</scope>
    <source>
        <strain evidence="3 4">DSM 22789</strain>
    </source>
</reference>
<dbReference type="Proteomes" id="UP000198785">
    <property type="component" value="Unassembled WGS sequence"/>
</dbReference>